<protein>
    <recommendedName>
        <fullName evidence="3">prolyl oligopeptidase</fullName>
        <ecNumber evidence="3">3.4.21.26</ecNumber>
    </recommendedName>
</protein>
<gene>
    <name evidence="9" type="ORF">DEO72_LG11g3752</name>
</gene>
<dbReference type="GO" id="GO:0070012">
    <property type="term" value="F:oligopeptidase activity"/>
    <property type="evidence" value="ECO:0007669"/>
    <property type="project" value="TreeGrafter"/>
</dbReference>
<dbReference type="SUPFAM" id="SSF53474">
    <property type="entry name" value="alpha/beta-Hydrolases"/>
    <property type="match status" value="1"/>
</dbReference>
<comment type="catalytic activity">
    <reaction evidence="1">
        <text>Hydrolysis of Pro-|-Xaa &gt;&gt; Ala-|-Xaa in oligopeptides.</text>
        <dbReference type="EC" id="3.4.21.26"/>
    </reaction>
</comment>
<reference evidence="9 10" key="1">
    <citation type="submission" date="2019-04" db="EMBL/GenBank/DDBJ databases">
        <title>An improved genome assembly and genetic linkage map for asparagus bean, Vigna unguiculata ssp. sesquipedialis.</title>
        <authorList>
            <person name="Xia Q."/>
            <person name="Zhang R."/>
            <person name="Dong Y."/>
        </authorList>
    </citation>
    <scope>NUCLEOTIDE SEQUENCE [LARGE SCALE GENOMIC DNA]</scope>
    <source>
        <tissue evidence="9">Leaf</tissue>
    </source>
</reference>
<evidence type="ECO:0000256" key="1">
    <source>
        <dbReference type="ARBA" id="ARBA00001070"/>
    </source>
</evidence>
<keyword evidence="5" id="KW-0378">Hydrolase</keyword>
<dbReference type="Gene3D" id="2.130.10.120">
    <property type="entry name" value="Prolyl oligopeptidase, N-terminal domain"/>
    <property type="match status" value="2"/>
</dbReference>
<dbReference type="Pfam" id="PF02897">
    <property type="entry name" value="Peptidase_S9_N"/>
    <property type="match status" value="1"/>
</dbReference>
<evidence type="ECO:0000256" key="5">
    <source>
        <dbReference type="ARBA" id="ARBA00022801"/>
    </source>
</evidence>
<proteinExistence type="inferred from homology"/>
<dbReference type="SUPFAM" id="SSF50993">
    <property type="entry name" value="Peptidase/esterase 'gauge' domain"/>
    <property type="match status" value="2"/>
</dbReference>
<dbReference type="Pfam" id="PF00326">
    <property type="entry name" value="Peptidase_S9"/>
    <property type="match status" value="1"/>
</dbReference>
<dbReference type="EMBL" id="CP039355">
    <property type="protein sequence ID" value="QCE16733.1"/>
    <property type="molecule type" value="Genomic_DNA"/>
</dbReference>
<keyword evidence="10" id="KW-1185">Reference proteome</keyword>
<dbReference type="GO" id="GO:0005829">
    <property type="term" value="C:cytosol"/>
    <property type="evidence" value="ECO:0007669"/>
    <property type="project" value="TreeGrafter"/>
</dbReference>
<feature type="domain" description="Peptidase S9 prolyl oligopeptidase catalytic" evidence="7">
    <location>
        <begin position="680"/>
        <end position="909"/>
    </location>
</feature>
<accession>A0A4D6NSA3</accession>
<evidence type="ECO:0000256" key="2">
    <source>
        <dbReference type="ARBA" id="ARBA00005228"/>
    </source>
</evidence>
<name>A0A4D6NSA3_VIGUN</name>
<dbReference type="PRINTS" id="PR00862">
    <property type="entry name" value="PROLIGOPTASE"/>
</dbReference>
<evidence type="ECO:0000259" key="8">
    <source>
        <dbReference type="Pfam" id="PF02897"/>
    </source>
</evidence>
<dbReference type="InterPro" id="IPR001375">
    <property type="entry name" value="Peptidase_S9_cat"/>
</dbReference>
<keyword evidence="4" id="KW-0645">Protease</keyword>
<organism evidence="9 10">
    <name type="scientific">Vigna unguiculata</name>
    <name type="common">Cowpea</name>
    <dbReference type="NCBI Taxonomy" id="3917"/>
    <lineage>
        <taxon>Eukaryota</taxon>
        <taxon>Viridiplantae</taxon>
        <taxon>Streptophyta</taxon>
        <taxon>Embryophyta</taxon>
        <taxon>Tracheophyta</taxon>
        <taxon>Spermatophyta</taxon>
        <taxon>Magnoliopsida</taxon>
        <taxon>eudicotyledons</taxon>
        <taxon>Gunneridae</taxon>
        <taxon>Pentapetalae</taxon>
        <taxon>rosids</taxon>
        <taxon>fabids</taxon>
        <taxon>Fabales</taxon>
        <taxon>Fabaceae</taxon>
        <taxon>Papilionoideae</taxon>
        <taxon>50 kb inversion clade</taxon>
        <taxon>NPAAA clade</taxon>
        <taxon>indigoferoid/millettioid clade</taxon>
        <taxon>Phaseoleae</taxon>
        <taxon>Vigna</taxon>
    </lineage>
</organism>
<dbReference type="AlphaFoldDB" id="A0A4D6NSA3"/>
<evidence type="ECO:0000313" key="10">
    <source>
        <dbReference type="Proteomes" id="UP000501690"/>
    </source>
</evidence>
<evidence type="ECO:0000313" key="9">
    <source>
        <dbReference type="EMBL" id="QCE16733.1"/>
    </source>
</evidence>
<dbReference type="InterPro" id="IPR002471">
    <property type="entry name" value="Pept_S9_AS"/>
</dbReference>
<dbReference type="EC" id="3.4.21.26" evidence="3"/>
<dbReference type="Proteomes" id="UP000501690">
    <property type="component" value="Linkage Group LG11"/>
</dbReference>
<dbReference type="FunFam" id="2.130.10.120:FF:000001">
    <property type="entry name" value="Prolyl endopeptidase"/>
    <property type="match status" value="1"/>
</dbReference>
<dbReference type="InterPro" id="IPR023302">
    <property type="entry name" value="Pept_S9A_N"/>
</dbReference>
<dbReference type="PROSITE" id="PS00708">
    <property type="entry name" value="PRO_ENDOPEP_SER"/>
    <property type="match status" value="1"/>
</dbReference>
<feature type="domain" description="Peptidase S9A N-terminal" evidence="8">
    <location>
        <begin position="198"/>
        <end position="612"/>
    </location>
</feature>
<dbReference type="GO" id="GO:0006508">
    <property type="term" value="P:proteolysis"/>
    <property type="evidence" value="ECO:0007669"/>
    <property type="project" value="UniProtKB-KW"/>
</dbReference>
<dbReference type="Gene3D" id="3.40.50.1820">
    <property type="entry name" value="alpha/beta hydrolase"/>
    <property type="match status" value="1"/>
</dbReference>
<evidence type="ECO:0000256" key="4">
    <source>
        <dbReference type="ARBA" id="ARBA00022670"/>
    </source>
</evidence>
<dbReference type="InterPro" id="IPR051167">
    <property type="entry name" value="Prolyl_oligopep/macrocyclase"/>
</dbReference>
<dbReference type="PANTHER" id="PTHR42881">
    <property type="entry name" value="PROLYL ENDOPEPTIDASE"/>
    <property type="match status" value="1"/>
</dbReference>
<evidence type="ECO:0000256" key="6">
    <source>
        <dbReference type="ARBA" id="ARBA00022825"/>
    </source>
</evidence>
<dbReference type="InterPro" id="IPR002470">
    <property type="entry name" value="Peptidase_S9A"/>
</dbReference>
<dbReference type="InterPro" id="IPR029058">
    <property type="entry name" value="AB_hydrolase_fold"/>
</dbReference>
<dbReference type="FunFam" id="3.40.50.1820:FF:000005">
    <property type="entry name" value="Prolyl endopeptidase"/>
    <property type="match status" value="1"/>
</dbReference>
<sequence length="914" mass="104001">MTSLSALNISLQYPPARRDDTVVEDYHGVKIADPYRWLEDPDAEEVKEFVQEQVKLTDSVLQKCETREKLRETITKLFDHPRYDAPFRRADKYFYFHNTGLQPQDILYVQESLEGEAEVLLDPNGFSEDGTVSLSTLSVSEDGKYLAYALSSSGSDWTTIKVLRIDDRNVEPDTLLWVKFSSISWTHDNKGFFYSRYPAPKDDTVVEDYHGVKIADPYRWLEDPDAEEVKEFVQEQVKLTDSVLQKCETREKLRETITKLFDHPRYDAPFRRADKYFYFHNTGLQPQDILYVQESLEGEAEVLLDPNGFSEDGTVSLSTLSVSEDGKYLAYALSSSGSDWTTIKVLRIDDRNVEPDTLLWVKFSSISWTHDNKGFFYSRYPAPKDREVVDAGTETNANLHHQLYYHFLGTDQSEDILCWRDPENPKYSFGGGVTDDGQYILLNISEDCDPVNKLYYCDLSKIPNGLESFRSGNSLLPFVKLIDNFDARYEVIANDDTVFTFLTNKDAPKYKLVRVDLKEPTTWVDVVQESEKDVLESACAVNGNQLIVSYLSDVKYALQIRDLKTGSLLHQLPIDIGSVSEVSGRREDSVVFISFTSFLTPGIIYQCNLGTEIPDMKIFREIVVPGFDRSEFHVKQDFVSSKDGNKIPVFIVAKRDIILDGSHPCLLYGYGGFNISITPYFSVSRIVITRHLGVVFCIANIRGGGEYGEEWHKAGSLARKQNCFDDFISAAEYLVSTGYTQPKKLCIEGGSNGGLLVGACINQRPDLFGCALAHVGVMDMLRFHKFTIGHAWTSDYGCSEKEEEFHWLIKYSPLHNVRRPWEQHTDQSIQYPSTMLLTADHDDRVVPLHTLKLLATMQHVLCTSLEESPQTNPIIGRIDCKSGHGAGRPTQKMIDEAADRYSFMAKMLEVHWIE</sequence>
<comment type="similarity">
    <text evidence="2">Belongs to the peptidase S9A family.</text>
</comment>
<dbReference type="GO" id="GO:0004252">
    <property type="term" value="F:serine-type endopeptidase activity"/>
    <property type="evidence" value="ECO:0007669"/>
    <property type="project" value="UniProtKB-EC"/>
</dbReference>
<evidence type="ECO:0000259" key="7">
    <source>
        <dbReference type="Pfam" id="PF00326"/>
    </source>
</evidence>
<keyword evidence="6" id="KW-0720">Serine protease</keyword>
<evidence type="ECO:0000256" key="3">
    <source>
        <dbReference type="ARBA" id="ARBA00011897"/>
    </source>
</evidence>
<dbReference type="PANTHER" id="PTHR42881:SF2">
    <property type="entry name" value="PROLYL ENDOPEPTIDASE"/>
    <property type="match status" value="1"/>
</dbReference>